<proteinExistence type="predicted"/>
<gene>
    <name evidence="2" type="ORF">J3U88_33795</name>
</gene>
<evidence type="ECO:0000313" key="3">
    <source>
        <dbReference type="Proteomes" id="UP000664417"/>
    </source>
</evidence>
<reference evidence="2" key="1">
    <citation type="submission" date="2021-03" db="EMBL/GenBank/DDBJ databases">
        <authorList>
            <person name="Wang G."/>
        </authorList>
    </citation>
    <scope>NUCLEOTIDE SEQUENCE</scope>
    <source>
        <strain evidence="2">KCTC 12899</strain>
    </source>
</reference>
<feature type="non-terminal residue" evidence="2">
    <location>
        <position position="1504"/>
    </location>
</feature>
<evidence type="ECO:0000256" key="1">
    <source>
        <dbReference type="SAM" id="MobiDB-lite"/>
    </source>
</evidence>
<accession>A0A8J7QJC6</accession>
<feature type="region of interest" description="Disordered" evidence="1">
    <location>
        <begin position="897"/>
        <end position="921"/>
    </location>
</feature>
<evidence type="ECO:0000313" key="2">
    <source>
        <dbReference type="EMBL" id="MBO1323490.1"/>
    </source>
</evidence>
<dbReference type="Proteomes" id="UP000664417">
    <property type="component" value="Unassembled WGS sequence"/>
</dbReference>
<dbReference type="EMBL" id="JAFREP010000078">
    <property type="protein sequence ID" value="MBO1323490.1"/>
    <property type="molecule type" value="Genomic_DNA"/>
</dbReference>
<protein>
    <submittedName>
        <fullName evidence="2">Uncharacterized protein</fullName>
    </submittedName>
</protein>
<keyword evidence="3" id="KW-1185">Reference proteome</keyword>
<comment type="caution">
    <text evidence="2">The sequence shown here is derived from an EMBL/GenBank/DDBJ whole genome shotgun (WGS) entry which is preliminary data.</text>
</comment>
<feature type="compositionally biased region" description="Polar residues" evidence="1">
    <location>
        <begin position="899"/>
        <end position="908"/>
    </location>
</feature>
<name>A0A8J7QJC6_9BACT</name>
<feature type="non-terminal residue" evidence="2">
    <location>
        <position position="1"/>
    </location>
</feature>
<sequence>TLPLPVGATQRALFRADFSQPLAQAPQLSYSHAAGGALLLLRHDTNRWVLAARLTHQDGTWRNDPAQTDMTESAAYALVHLAEAVTELRGSIRFNGDPQPGTWLSSDSHPWFGRADTAGRYRLFVLQRAGAQAINALDPATERTAAVELAPTLATDLIDPRDIVLTQPEFTLLHIEPEQRPLLVPPWQIIRLNFNRPLQVDPNLWAQAIRISDGGTDLPLTLRYSAPKFQLQVRSTGLLPNRDYQLHIDTNLLSADGVNLDQAVVLPFATQTRNRDEHLDLERFHLTLQNDRIQLIAPDGSYPNRSNLIVLNQNTADSWTNTLASGGLSLDLEGEPGDVFALTLTTPNGAEHSRQLDTLRTAPNQLKLGLSETRLELGQTVLQVRAGPDGLGREVRFTSATAEAAKTRRAQVPALAELSHDPLDAVLITIADGGAPFALELAYQRPVNQELPAGSVGLLQLAEGITAPLNPFEPAVTGTFTTAQVLTETEISDDRVGKNSLFSSADYGRFFTRLGSAADMILLDYGWTSRYVHSLREPTETYSGNRADLHYLIDRGRTPSWWPGHTDQGYVPIYGASIYDMVRTGDAVAYHYRGVTGLDGHLSLPYVGARALGAALVGTDPFTGEVLNAGRPGSAHHDLLFRWLDAGQDPNQAKLQLEWSVIEREADDPDAVATELPQNTEILRRHGYFERPPTQTPAKERGLRITLRSDQAIERFVISIDGRESIEVDETNSNAPNPFNMTYDLFGAAPTGRFLKITLSVHSADAATFPPQTFKRTLLIRDAETQTLDDPENKPLVLAVDPYDEQNDVFPTDPILLRFTESVRGVSTDSIRLTDAEDRPLDLLLLDADLLPVDSADWLTQLTVVPTDALRFDAGYSLALSGLVDQSGDELVHFDGDNQEQPGFNSSFRTRKTEPKPLNAGGTLQRASAGLQNLTFHLMPGSERGKGSLKLIVDDTSRDPKVTIAAVNLTAAAPYFPDIAVFAPGELNAPEGSEMQRLGHEPGAERYKVVPQGTVVVVTYWSAFSKNEHMQVLRYTNGSFETIYRMDLPGAGALGGVSHIGPYLLLGFYDLSPAGPVGYTEVVDMRDFVKRLKTLAAGAGTGLPLHRYREAWNNTQKTRYNHPRGAVDVTGFLRTDQQGRDLAFAVAGLVYPGVNNIVQRGNQPVAPVNSYYDPEAVIAAAYPVVDDRGDNAPGRYGGGNLLSGAVQGLQYRRGSDLVTRDLALFHERPPISDGGSYVHVYELPDRINLDQPSQPTLLLKSPDAGNMAVDRHFGLIALSTLENGRAVTKVWALQTLFDAVSEQLLDEDVPLPLEIDLNDPPNAGLVFWQVNHESLDDRDPFGEHLDFYHGRLRFSSRDAEEQVLHEVSLIPVNYRTKGWLTYDLATWQATEAEGGKDPLRYLPQGVLVATDLPDLGRPNATGFHMETGSWGIELSKNESLQATLVGPGIDFAYQSGERQTAGMVTFNTAKLTQHLAEGDNAAELRRKGYLHLKWQYEITKNYRV</sequence>
<dbReference type="RefSeq" id="WP_207863641.1">
    <property type="nucleotide sequence ID" value="NZ_JAFREP010000078.1"/>
</dbReference>
<organism evidence="2 3">
    <name type="scientific">Acanthopleuribacter pedis</name>
    <dbReference type="NCBI Taxonomy" id="442870"/>
    <lineage>
        <taxon>Bacteria</taxon>
        <taxon>Pseudomonadati</taxon>
        <taxon>Acidobacteriota</taxon>
        <taxon>Holophagae</taxon>
        <taxon>Acanthopleuribacterales</taxon>
        <taxon>Acanthopleuribacteraceae</taxon>
        <taxon>Acanthopleuribacter</taxon>
    </lineage>
</organism>